<evidence type="ECO:0000256" key="3">
    <source>
        <dbReference type="ARBA" id="ARBA00023163"/>
    </source>
</evidence>
<evidence type="ECO:0000256" key="1">
    <source>
        <dbReference type="ARBA" id="ARBA00023015"/>
    </source>
</evidence>
<dbReference type="EMBL" id="BMJY01000001">
    <property type="protein sequence ID" value="GGH35941.1"/>
    <property type="molecule type" value="Genomic_DNA"/>
</dbReference>
<keyword evidence="3" id="KW-0804">Transcription</keyword>
<keyword evidence="2 4" id="KW-0238">DNA-binding</keyword>
<proteinExistence type="predicted"/>
<evidence type="ECO:0000313" key="7">
    <source>
        <dbReference type="Proteomes" id="UP000657592"/>
    </source>
</evidence>
<comment type="caution">
    <text evidence="6">The sequence shown here is derived from an EMBL/GenBank/DDBJ whole genome shotgun (WGS) entry which is preliminary data.</text>
</comment>
<name>A0A917MKG3_9MICO</name>
<accession>A0A917MKG3</accession>
<dbReference type="PANTHER" id="PTHR47506">
    <property type="entry name" value="TRANSCRIPTIONAL REGULATORY PROTEIN"/>
    <property type="match status" value="1"/>
</dbReference>
<dbReference type="Pfam" id="PF00440">
    <property type="entry name" value="TetR_N"/>
    <property type="match status" value="1"/>
</dbReference>
<gene>
    <name evidence="6" type="ORF">GCM10010921_04760</name>
</gene>
<feature type="domain" description="HTH tetR-type" evidence="5">
    <location>
        <begin position="1"/>
        <end position="34"/>
    </location>
</feature>
<dbReference type="InterPro" id="IPR009057">
    <property type="entry name" value="Homeodomain-like_sf"/>
</dbReference>
<dbReference type="InterPro" id="IPR036271">
    <property type="entry name" value="Tet_transcr_reg_TetR-rel_C_sf"/>
</dbReference>
<reference evidence="6" key="1">
    <citation type="journal article" date="2014" name="Int. J. Syst. Evol. Microbiol.">
        <title>Complete genome sequence of Corynebacterium casei LMG S-19264T (=DSM 44701T), isolated from a smear-ripened cheese.</title>
        <authorList>
            <consortium name="US DOE Joint Genome Institute (JGI-PGF)"/>
            <person name="Walter F."/>
            <person name="Albersmeier A."/>
            <person name="Kalinowski J."/>
            <person name="Ruckert C."/>
        </authorList>
    </citation>
    <scope>NUCLEOTIDE SEQUENCE</scope>
    <source>
        <strain evidence="6">CGMCC 1.15794</strain>
    </source>
</reference>
<sequence>MLRRAGISTATLYRGFDSKEGLVAAALERRQRAWIEVRDAAIARSRTDEERVLAVFDALDEFRARPTGSRWCAFLGAAAEYADAPPEIAAAVQADTDAFRTRLSALVAPLVDDPDALADQLLLVITGDLAMRLRRPTHPTSTARAIASALLAQASR</sequence>
<evidence type="ECO:0000256" key="4">
    <source>
        <dbReference type="PROSITE-ProRule" id="PRU00335"/>
    </source>
</evidence>
<dbReference type="PANTHER" id="PTHR47506:SF1">
    <property type="entry name" value="HTH-TYPE TRANSCRIPTIONAL REGULATOR YJDC"/>
    <property type="match status" value="1"/>
</dbReference>
<dbReference type="SUPFAM" id="SSF48498">
    <property type="entry name" value="Tetracyclin repressor-like, C-terminal domain"/>
    <property type="match status" value="1"/>
</dbReference>
<dbReference type="Proteomes" id="UP000657592">
    <property type="component" value="Unassembled WGS sequence"/>
</dbReference>
<evidence type="ECO:0000256" key="2">
    <source>
        <dbReference type="ARBA" id="ARBA00023125"/>
    </source>
</evidence>
<dbReference type="GO" id="GO:0003677">
    <property type="term" value="F:DNA binding"/>
    <property type="evidence" value="ECO:0007669"/>
    <property type="project" value="UniProtKB-UniRule"/>
</dbReference>
<evidence type="ECO:0000313" key="6">
    <source>
        <dbReference type="EMBL" id="GGH35941.1"/>
    </source>
</evidence>
<dbReference type="InterPro" id="IPR001647">
    <property type="entry name" value="HTH_TetR"/>
</dbReference>
<evidence type="ECO:0000259" key="5">
    <source>
        <dbReference type="PROSITE" id="PS50977"/>
    </source>
</evidence>
<comment type="caution">
    <text evidence="4">Lacks conserved residue(s) required for the propagation of feature annotation.</text>
</comment>
<dbReference type="SUPFAM" id="SSF46689">
    <property type="entry name" value="Homeodomain-like"/>
    <property type="match status" value="1"/>
</dbReference>
<reference evidence="6" key="2">
    <citation type="submission" date="2020-09" db="EMBL/GenBank/DDBJ databases">
        <authorList>
            <person name="Sun Q."/>
            <person name="Zhou Y."/>
        </authorList>
    </citation>
    <scope>NUCLEOTIDE SEQUENCE</scope>
    <source>
        <strain evidence="6">CGMCC 1.15794</strain>
    </source>
</reference>
<protein>
    <recommendedName>
        <fullName evidence="5">HTH tetR-type domain-containing protein</fullName>
    </recommendedName>
</protein>
<dbReference type="PROSITE" id="PS50977">
    <property type="entry name" value="HTH_TETR_2"/>
    <property type="match status" value="1"/>
</dbReference>
<organism evidence="6 7">
    <name type="scientific">Microbacterium album</name>
    <dbReference type="NCBI Taxonomy" id="2053191"/>
    <lineage>
        <taxon>Bacteria</taxon>
        <taxon>Bacillati</taxon>
        <taxon>Actinomycetota</taxon>
        <taxon>Actinomycetes</taxon>
        <taxon>Micrococcales</taxon>
        <taxon>Microbacteriaceae</taxon>
        <taxon>Microbacterium</taxon>
    </lineage>
</organism>
<keyword evidence="7" id="KW-1185">Reference proteome</keyword>
<dbReference type="AlphaFoldDB" id="A0A917MKG3"/>
<dbReference type="Gene3D" id="1.10.357.10">
    <property type="entry name" value="Tetracycline Repressor, domain 2"/>
    <property type="match status" value="1"/>
</dbReference>
<keyword evidence="1" id="KW-0805">Transcription regulation</keyword>